<dbReference type="InterPro" id="IPR058626">
    <property type="entry name" value="MdtA-like_b-barrel"/>
</dbReference>
<accession>A0A8J2YRH0</accession>
<keyword evidence="4" id="KW-1003">Cell membrane</keyword>
<dbReference type="NCBIfam" id="TIGR01730">
    <property type="entry name" value="RND_mfp"/>
    <property type="match status" value="1"/>
</dbReference>
<protein>
    <submittedName>
        <fullName evidence="12">Multidrug transporter</fullName>
    </submittedName>
</protein>
<dbReference type="SUPFAM" id="SSF111369">
    <property type="entry name" value="HlyD-like secretion proteins"/>
    <property type="match status" value="1"/>
</dbReference>
<evidence type="ECO:0000259" key="8">
    <source>
        <dbReference type="Pfam" id="PF25876"/>
    </source>
</evidence>
<evidence type="ECO:0000256" key="3">
    <source>
        <dbReference type="ARBA" id="ARBA00022448"/>
    </source>
</evidence>
<reference evidence="12" key="2">
    <citation type="submission" date="2020-09" db="EMBL/GenBank/DDBJ databases">
        <authorList>
            <person name="Sun Q."/>
            <person name="Zhou Y."/>
        </authorList>
    </citation>
    <scope>NUCLEOTIDE SEQUENCE</scope>
    <source>
        <strain evidence="12">CGMCC 1.15725</strain>
    </source>
</reference>
<feature type="domain" description="Multidrug resistance protein MdtA-like barrel-sandwich hybrid" evidence="9">
    <location>
        <begin position="68"/>
        <end position="211"/>
    </location>
</feature>
<feature type="domain" description="Multidrug resistance protein MdtA-like beta-barrel" evidence="10">
    <location>
        <begin position="215"/>
        <end position="298"/>
    </location>
</feature>
<evidence type="ECO:0000256" key="7">
    <source>
        <dbReference type="SAM" id="SignalP"/>
    </source>
</evidence>
<keyword evidence="6" id="KW-0472">Membrane</keyword>
<feature type="domain" description="Multidrug resistance protein MdtA-like alpha-helical hairpin" evidence="8">
    <location>
        <begin position="109"/>
        <end position="178"/>
    </location>
</feature>
<proteinExistence type="inferred from homology"/>
<dbReference type="Gene3D" id="2.40.420.20">
    <property type="match status" value="1"/>
</dbReference>
<dbReference type="Gene3D" id="2.40.50.100">
    <property type="match status" value="1"/>
</dbReference>
<dbReference type="Pfam" id="PF25876">
    <property type="entry name" value="HH_MFP_RND"/>
    <property type="match status" value="1"/>
</dbReference>
<evidence type="ECO:0000256" key="6">
    <source>
        <dbReference type="ARBA" id="ARBA00023136"/>
    </source>
</evidence>
<dbReference type="InterPro" id="IPR058624">
    <property type="entry name" value="MdtA-like_HH"/>
</dbReference>
<name>A0A8J2YRH0_9PROT</name>
<evidence type="ECO:0000256" key="4">
    <source>
        <dbReference type="ARBA" id="ARBA00022475"/>
    </source>
</evidence>
<feature type="signal peptide" evidence="7">
    <location>
        <begin position="1"/>
        <end position="20"/>
    </location>
</feature>
<evidence type="ECO:0000256" key="5">
    <source>
        <dbReference type="ARBA" id="ARBA00022519"/>
    </source>
</evidence>
<dbReference type="Gene3D" id="2.40.30.170">
    <property type="match status" value="1"/>
</dbReference>
<evidence type="ECO:0000313" key="12">
    <source>
        <dbReference type="EMBL" id="GGF09692.1"/>
    </source>
</evidence>
<dbReference type="PANTHER" id="PTHR30469:SF12">
    <property type="entry name" value="MULTIDRUG RESISTANCE PROTEIN MDTA"/>
    <property type="match status" value="1"/>
</dbReference>
<dbReference type="Gene3D" id="1.10.287.470">
    <property type="entry name" value="Helix hairpin bin"/>
    <property type="match status" value="1"/>
</dbReference>
<comment type="subcellular location">
    <subcellularLocation>
        <location evidence="1">Cell membrane</location>
    </subcellularLocation>
</comment>
<dbReference type="GO" id="GO:1990281">
    <property type="term" value="C:efflux pump complex"/>
    <property type="evidence" value="ECO:0007669"/>
    <property type="project" value="TreeGrafter"/>
</dbReference>
<evidence type="ECO:0000256" key="1">
    <source>
        <dbReference type="ARBA" id="ARBA00004236"/>
    </source>
</evidence>
<keyword evidence="5" id="KW-0997">Cell inner membrane</keyword>
<evidence type="ECO:0000259" key="10">
    <source>
        <dbReference type="Pfam" id="PF25944"/>
    </source>
</evidence>
<sequence length="398" mass="41905">MMRRKLLVPALAMAGGFSFALLSHEHDAVAKVPAPAVTPAPVPVTVATATAGDVPIELDGLGRVQAFNTVTVRTQVEGQIQRIAYTQGQTVHKGDLLVKIDPRLYQAKLEQDQAALARDKAHLANAEANLNRYLPLAHSGFASGQQVDTQQAMVAQQQATLKADQAQIDQDQVEVDYTDIAAPIDGVAGFRLVDEGNVVHPTDANGLVTITEVQPIAVLFTLPQADLPEIQQRMAAAGQTGLAVEAYSQDGARKLDQGTLETTNNMVDAASGTITLRADFPNAGKLLWPGEFVQARLVLSVRHDGVAVPAAVVQRGPAGSYAWVVDPSGTAIMQPIQVAQLAHGRALVTSGLAPGQKVVTDGQYGLEPGTRVAEQTANEVASAAPLKNAQTDMLGIQP</sequence>
<dbReference type="Pfam" id="PF25944">
    <property type="entry name" value="Beta-barrel_RND"/>
    <property type="match status" value="1"/>
</dbReference>
<keyword evidence="3" id="KW-0813">Transport</keyword>
<dbReference type="EMBL" id="BMJQ01000003">
    <property type="protein sequence ID" value="GGF09692.1"/>
    <property type="molecule type" value="Genomic_DNA"/>
</dbReference>
<evidence type="ECO:0000259" key="11">
    <source>
        <dbReference type="Pfam" id="PF25967"/>
    </source>
</evidence>
<dbReference type="RefSeq" id="WP_229743545.1">
    <property type="nucleotide sequence ID" value="NZ_BMJQ01000003.1"/>
</dbReference>
<reference evidence="12" key="1">
    <citation type="journal article" date="2014" name="Int. J. Syst. Evol. Microbiol.">
        <title>Complete genome sequence of Corynebacterium casei LMG S-19264T (=DSM 44701T), isolated from a smear-ripened cheese.</title>
        <authorList>
            <consortium name="US DOE Joint Genome Institute (JGI-PGF)"/>
            <person name="Walter F."/>
            <person name="Albersmeier A."/>
            <person name="Kalinowski J."/>
            <person name="Ruckert C."/>
        </authorList>
    </citation>
    <scope>NUCLEOTIDE SEQUENCE</scope>
    <source>
        <strain evidence="12">CGMCC 1.15725</strain>
    </source>
</reference>
<dbReference type="InterPro" id="IPR058627">
    <property type="entry name" value="MdtA-like_C"/>
</dbReference>
<evidence type="ECO:0000256" key="2">
    <source>
        <dbReference type="ARBA" id="ARBA00009477"/>
    </source>
</evidence>
<dbReference type="InterPro" id="IPR006143">
    <property type="entry name" value="RND_pump_MFP"/>
</dbReference>
<evidence type="ECO:0000313" key="13">
    <source>
        <dbReference type="Proteomes" id="UP000646365"/>
    </source>
</evidence>
<keyword evidence="7" id="KW-0732">Signal</keyword>
<organism evidence="12 13">
    <name type="scientific">Aliidongia dinghuensis</name>
    <dbReference type="NCBI Taxonomy" id="1867774"/>
    <lineage>
        <taxon>Bacteria</taxon>
        <taxon>Pseudomonadati</taxon>
        <taxon>Pseudomonadota</taxon>
        <taxon>Alphaproteobacteria</taxon>
        <taxon>Rhodospirillales</taxon>
        <taxon>Dongiaceae</taxon>
        <taxon>Aliidongia</taxon>
    </lineage>
</organism>
<gene>
    <name evidence="12" type="ORF">GCM10011611_14000</name>
</gene>
<dbReference type="PANTHER" id="PTHR30469">
    <property type="entry name" value="MULTIDRUG RESISTANCE PROTEIN MDTA"/>
    <property type="match status" value="1"/>
</dbReference>
<comment type="caution">
    <text evidence="12">The sequence shown here is derived from an EMBL/GenBank/DDBJ whole genome shotgun (WGS) entry which is preliminary data.</text>
</comment>
<dbReference type="Proteomes" id="UP000646365">
    <property type="component" value="Unassembled WGS sequence"/>
</dbReference>
<dbReference type="Pfam" id="PF25917">
    <property type="entry name" value="BSH_RND"/>
    <property type="match status" value="1"/>
</dbReference>
<dbReference type="Pfam" id="PF25967">
    <property type="entry name" value="RND-MFP_C"/>
    <property type="match status" value="1"/>
</dbReference>
<comment type="similarity">
    <text evidence="2">Belongs to the membrane fusion protein (MFP) (TC 8.A.1) family.</text>
</comment>
<evidence type="ECO:0000259" key="9">
    <source>
        <dbReference type="Pfam" id="PF25917"/>
    </source>
</evidence>
<dbReference type="AlphaFoldDB" id="A0A8J2YRH0"/>
<keyword evidence="13" id="KW-1185">Reference proteome</keyword>
<feature type="domain" description="Multidrug resistance protein MdtA-like C-terminal permuted SH3" evidence="11">
    <location>
        <begin position="306"/>
        <end position="362"/>
    </location>
</feature>
<feature type="chain" id="PRO_5035275351" evidence="7">
    <location>
        <begin position="21"/>
        <end position="398"/>
    </location>
</feature>
<dbReference type="InterPro" id="IPR058625">
    <property type="entry name" value="MdtA-like_BSH"/>
</dbReference>
<dbReference type="GO" id="GO:0015562">
    <property type="term" value="F:efflux transmembrane transporter activity"/>
    <property type="evidence" value="ECO:0007669"/>
    <property type="project" value="TreeGrafter"/>
</dbReference>